<gene>
    <name evidence="3" type="ORF">FNW02_14195</name>
</gene>
<reference evidence="3" key="1">
    <citation type="submission" date="2019-07" db="EMBL/GenBank/DDBJ databases">
        <title>Toxilogical consequences of a new and cryptic species of cyanobacteria (Komarekiella delphini-convector) recovered from the epidermis of a bottlenose dolphin and 1500 ft. in the air.</title>
        <authorList>
            <person name="Brown A.O."/>
            <person name="Dvorak P."/>
            <person name="Villanueva C.D."/>
            <person name="Foss A.J."/>
            <person name="Garvey A.D."/>
            <person name="Gibson Q.A."/>
            <person name="Johansen J.R."/>
            <person name="Casamatta D.A."/>
        </authorList>
    </citation>
    <scope>NUCLEOTIDE SEQUENCE</scope>
    <source>
        <strain evidence="3">SJRDD-AB1</strain>
    </source>
</reference>
<dbReference type="AlphaFoldDB" id="A0AA40SXT2"/>
<feature type="compositionally biased region" description="Polar residues" evidence="1">
    <location>
        <begin position="242"/>
        <end position="251"/>
    </location>
</feature>
<dbReference type="Pfam" id="PF11741">
    <property type="entry name" value="AMIN"/>
    <property type="match status" value="1"/>
</dbReference>
<dbReference type="Gene3D" id="2.60.40.3500">
    <property type="match status" value="1"/>
</dbReference>
<dbReference type="RefSeq" id="WP_191758183.1">
    <property type="nucleotide sequence ID" value="NZ_VJXY01000013.1"/>
</dbReference>
<protein>
    <submittedName>
        <fullName evidence="3">AMIN domain-containing protein</fullName>
    </submittedName>
</protein>
<name>A0AA40SXT2_9NOST</name>
<feature type="domain" description="AMIN" evidence="2">
    <location>
        <begin position="47"/>
        <end position="143"/>
    </location>
</feature>
<comment type="caution">
    <text evidence="3">The sequence shown here is derived from an EMBL/GenBank/DDBJ whole genome shotgun (WGS) entry which is preliminary data.</text>
</comment>
<feature type="compositionally biased region" description="Polar residues" evidence="1">
    <location>
        <begin position="182"/>
        <end position="195"/>
    </location>
</feature>
<evidence type="ECO:0000313" key="3">
    <source>
        <dbReference type="EMBL" id="MBD6616948.1"/>
    </source>
</evidence>
<feature type="compositionally biased region" description="Low complexity" evidence="1">
    <location>
        <begin position="160"/>
        <end position="175"/>
    </location>
</feature>
<evidence type="ECO:0000259" key="2">
    <source>
        <dbReference type="Pfam" id="PF11741"/>
    </source>
</evidence>
<keyword evidence="4" id="KW-1185">Reference proteome</keyword>
<evidence type="ECO:0000313" key="4">
    <source>
        <dbReference type="Proteomes" id="UP001165986"/>
    </source>
</evidence>
<sequence>MDKGLKTREFFQWYKQLFGVSLFSLYVAIALETISSAATPVAKLDDWRFYPEKVQLEITLSAGITPRYFYLAQPPRIVVDLPDTQLGYVTTQQNYSGAIQRIRVSQLTASSTRIVLDLAPSTSLNLKQLQLQPVSQNNPTRWVLRPVTSGYSTSVQPGYSSPSPNNLPQSSNLPQIPHNYSRPPSNLPLTTTNAQPPLFTLPPPSSDLPQTTNPQQPFVTVPPLTPNQPSQLPNSILPPATFPNQPVNLNSIPPFKQSEFPVPTTPNNQSNDPDIKVIEFGQPLPKTRY</sequence>
<dbReference type="Proteomes" id="UP001165986">
    <property type="component" value="Unassembled WGS sequence"/>
</dbReference>
<organism evidence="3 4">
    <name type="scientific">Komarekiella delphini-convector SJRDD-AB1</name>
    <dbReference type="NCBI Taxonomy" id="2593771"/>
    <lineage>
        <taxon>Bacteria</taxon>
        <taxon>Bacillati</taxon>
        <taxon>Cyanobacteriota</taxon>
        <taxon>Cyanophyceae</taxon>
        <taxon>Nostocales</taxon>
        <taxon>Nostocaceae</taxon>
        <taxon>Komarekiella</taxon>
        <taxon>Komarekiella delphini-convector</taxon>
    </lineage>
</organism>
<dbReference type="EMBL" id="VJXY01000013">
    <property type="protein sequence ID" value="MBD6616948.1"/>
    <property type="molecule type" value="Genomic_DNA"/>
</dbReference>
<proteinExistence type="predicted"/>
<feature type="compositionally biased region" description="Polar residues" evidence="1">
    <location>
        <begin position="207"/>
        <end position="218"/>
    </location>
</feature>
<feature type="region of interest" description="Disordered" evidence="1">
    <location>
        <begin position="153"/>
        <end position="289"/>
    </location>
</feature>
<dbReference type="InterPro" id="IPR021731">
    <property type="entry name" value="AMIN_dom"/>
</dbReference>
<evidence type="ECO:0000256" key="1">
    <source>
        <dbReference type="SAM" id="MobiDB-lite"/>
    </source>
</evidence>
<accession>A0AA40SXT2</accession>